<dbReference type="Pfam" id="PF19291">
    <property type="entry name" value="TREH_N"/>
    <property type="match status" value="1"/>
</dbReference>
<dbReference type="RefSeq" id="WP_224081548.1">
    <property type="nucleotide sequence ID" value="NZ_CAJZAI010000011.1"/>
</dbReference>
<dbReference type="PANTHER" id="PTHR31616:SF0">
    <property type="entry name" value="GLUCAN 1,4-ALPHA-GLUCOSIDASE"/>
    <property type="match status" value="1"/>
</dbReference>
<keyword evidence="3" id="KW-0326">Glycosidase</keyword>
<sequence length="599" mass="66521">MPASIEDYALIGDCETAALVSAAGSIDWLCLPRFDSPACLAALLGTPEHGRWRLAPAASEGKTKRSYHPGTMVLETIFEHPEGVVAIVDYMPVRQRMSDSSASANVIRIVYGRRGRVRMRMDLTLRFDYGATVPWVTRLTGEHGIRAVAGPAMAVLRTPVPLHGEDLSTVAEFTVEAGQAVPFVLTYSPSHLATPPPIDAFDELARTQRWWTNWSDQCVVGGDWHGPVKRSLLTLKALTYEPTGGIVAAPTTSLPEAPEGVRNWDYRYCWLRDATRTLRALMAAGYYAEAQAWRSWLVRAVAGSPEQAQIMYGVGGERHLWEWELDWLPGYRGARPVRVGNLASTQLQLDVYGEVLDTLFQARRGGLPLDQASWALQRALVEHVASIWTQPDAGIWEVRNGRHQFTFSKVMAWVALDRAIDTVEHHDLLAPVSRWRKVRAAIHTDVMANGFNPARHSFVQRYGGSTCDASLLLLPMVGFIDGKDPRMLGTIRAVEEELQVNGLVHRYVASRAPDGLPGQEATFLACSFWLADAYALAGRWNDARNLFERLLLLRNDVGLLAEEYDPVMCRMAGNFPQALSHIALVNTALLLDQHARLTR</sequence>
<feature type="domain" description="GH15-like" evidence="1">
    <location>
        <begin position="228"/>
        <end position="588"/>
    </location>
</feature>
<accession>A0ABM8XI04</accession>
<dbReference type="InterPro" id="IPR012341">
    <property type="entry name" value="6hp_glycosidase-like_sf"/>
</dbReference>
<dbReference type="EC" id="3.2.1.28" evidence="3"/>
<dbReference type="Pfam" id="PF00723">
    <property type="entry name" value="Glyco_hydro_15"/>
    <property type="match status" value="1"/>
</dbReference>
<dbReference type="PANTHER" id="PTHR31616">
    <property type="entry name" value="TREHALASE"/>
    <property type="match status" value="1"/>
</dbReference>
<keyword evidence="4" id="KW-1185">Reference proteome</keyword>
<dbReference type="SUPFAM" id="SSF48208">
    <property type="entry name" value="Six-hairpin glycosidases"/>
    <property type="match status" value="1"/>
</dbReference>
<dbReference type="InterPro" id="IPR045582">
    <property type="entry name" value="Trehalase-like_N"/>
</dbReference>
<comment type="caution">
    <text evidence="3">The sequence shown here is derived from an EMBL/GenBank/DDBJ whole genome shotgun (WGS) entry which is preliminary data.</text>
</comment>
<feature type="domain" description="Trehalase-like N-terminal" evidence="2">
    <location>
        <begin position="3"/>
        <end position="159"/>
    </location>
</feature>
<name>A0ABM8XI04_9BURK</name>
<evidence type="ECO:0000313" key="3">
    <source>
        <dbReference type="EMBL" id="CAG9179647.1"/>
    </source>
</evidence>
<dbReference type="Gene3D" id="1.50.10.10">
    <property type="match status" value="1"/>
</dbReference>
<organism evidence="3 4">
    <name type="scientific">Cupriavidus laharis</name>
    <dbReference type="NCBI Taxonomy" id="151654"/>
    <lineage>
        <taxon>Bacteria</taxon>
        <taxon>Pseudomonadati</taxon>
        <taxon>Pseudomonadota</taxon>
        <taxon>Betaproteobacteria</taxon>
        <taxon>Burkholderiales</taxon>
        <taxon>Burkholderiaceae</taxon>
        <taxon>Cupriavidus</taxon>
    </lineage>
</organism>
<dbReference type="GO" id="GO:0004555">
    <property type="term" value="F:alpha,alpha-trehalase activity"/>
    <property type="evidence" value="ECO:0007669"/>
    <property type="project" value="UniProtKB-EC"/>
</dbReference>
<reference evidence="3 4" key="1">
    <citation type="submission" date="2021-08" db="EMBL/GenBank/DDBJ databases">
        <authorList>
            <person name="Peeters C."/>
        </authorList>
    </citation>
    <scope>NUCLEOTIDE SEQUENCE [LARGE SCALE GENOMIC DNA]</scope>
    <source>
        <strain evidence="3 4">LMG 23992</strain>
    </source>
</reference>
<dbReference type="InterPro" id="IPR011613">
    <property type="entry name" value="GH15-like"/>
</dbReference>
<gene>
    <name evidence="3" type="ORF">LMG23992_04030</name>
</gene>
<evidence type="ECO:0000259" key="2">
    <source>
        <dbReference type="Pfam" id="PF19291"/>
    </source>
</evidence>
<proteinExistence type="predicted"/>
<evidence type="ECO:0000259" key="1">
    <source>
        <dbReference type="Pfam" id="PF00723"/>
    </source>
</evidence>
<protein>
    <submittedName>
        <fullName evidence="3">Trehalase</fullName>
        <ecNumber evidence="3">3.2.1.28</ecNumber>
    </submittedName>
</protein>
<evidence type="ECO:0000313" key="4">
    <source>
        <dbReference type="Proteomes" id="UP000727654"/>
    </source>
</evidence>
<dbReference type="Proteomes" id="UP000727654">
    <property type="component" value="Unassembled WGS sequence"/>
</dbReference>
<dbReference type="InterPro" id="IPR008928">
    <property type="entry name" value="6-hairpin_glycosidase_sf"/>
</dbReference>
<keyword evidence="3" id="KW-0378">Hydrolase</keyword>
<dbReference type="EMBL" id="CAJZAI010000011">
    <property type="protein sequence ID" value="CAG9179647.1"/>
    <property type="molecule type" value="Genomic_DNA"/>
</dbReference>